<comment type="cofactor">
    <cofactor evidence="1">
        <name>thiamine diphosphate</name>
        <dbReference type="ChEBI" id="CHEBI:58937"/>
    </cofactor>
</comment>
<dbReference type="RGD" id="621036">
    <property type="gene designation" value="Tkt"/>
</dbReference>
<dbReference type="SUPFAM" id="SSF52518">
    <property type="entry name" value="Thiamin diphosphate-binding fold (THDP-binding)"/>
    <property type="match status" value="1"/>
</dbReference>
<reference evidence="7" key="1">
    <citation type="submission" date="2005-09" db="EMBL/GenBank/DDBJ databases">
        <authorList>
            <person name="Mural R.J."/>
            <person name="Li P.W."/>
            <person name="Adams M.D."/>
            <person name="Amanatides P.G."/>
            <person name="Baden-Tillson H."/>
            <person name="Barnstead M."/>
            <person name="Chin S.H."/>
            <person name="Dew I."/>
            <person name="Evans C.A."/>
            <person name="Ferriera S."/>
            <person name="Flanigan M."/>
            <person name="Fosler C."/>
            <person name="Glodek A."/>
            <person name="Gu Z."/>
            <person name="Holt R.A."/>
            <person name="Jennings D."/>
            <person name="Kraft C.L."/>
            <person name="Lu F."/>
            <person name="Nguyen T."/>
            <person name="Nusskern D.R."/>
            <person name="Pfannkoch C.M."/>
            <person name="Sitter C."/>
            <person name="Sutton G.G."/>
            <person name="Venter J.C."/>
            <person name="Wang Z."/>
            <person name="Woodage T."/>
            <person name="Zheng X.H."/>
            <person name="Zhong F."/>
        </authorList>
    </citation>
    <scope>NUCLEOTIDE SEQUENCE [LARGE SCALE GENOMIC DNA]</scope>
    <source>
        <strain>BN</strain>
        <strain evidence="7">Sprague-Dawley</strain>
    </source>
</reference>
<evidence type="ECO:0000256" key="2">
    <source>
        <dbReference type="ARBA" id="ARBA00022679"/>
    </source>
</evidence>
<name>A6KG38_RAT</name>
<dbReference type="PROSITE" id="PS00801">
    <property type="entry name" value="TRANSKETOLASE_1"/>
    <property type="match status" value="1"/>
</dbReference>
<dbReference type="AlphaFoldDB" id="A6KG38"/>
<dbReference type="EMBL" id="CH474046">
    <property type="protein sequence ID" value="EDL88995.1"/>
    <property type="molecule type" value="Genomic_DNA"/>
</dbReference>
<evidence type="ECO:0000256" key="1">
    <source>
        <dbReference type="ARBA" id="ARBA00001964"/>
    </source>
</evidence>
<proteinExistence type="predicted"/>
<feature type="domain" description="Transketolase N-terminal" evidence="5">
    <location>
        <begin position="16"/>
        <end position="141"/>
    </location>
</feature>
<dbReference type="PANTHER" id="PTHR43195">
    <property type="entry name" value="TRANSKETOLASE"/>
    <property type="match status" value="1"/>
</dbReference>
<keyword evidence="4" id="KW-0786">Thiamine pyrophosphate</keyword>
<dbReference type="PANTHER" id="PTHR43195:SF3">
    <property type="entry name" value="TRANSKETOLASE"/>
    <property type="match status" value="1"/>
</dbReference>
<evidence type="ECO:0000313" key="6">
    <source>
        <dbReference type="EMBL" id="EDL88995.1"/>
    </source>
</evidence>
<dbReference type="Pfam" id="PF00456">
    <property type="entry name" value="Transketolase_N"/>
    <property type="match status" value="1"/>
</dbReference>
<accession>A6KG38</accession>
<dbReference type="InterPro" id="IPR005474">
    <property type="entry name" value="Transketolase_N"/>
</dbReference>
<dbReference type="InterPro" id="IPR029061">
    <property type="entry name" value="THDP-binding"/>
</dbReference>
<evidence type="ECO:0000313" key="8">
    <source>
        <dbReference type="RGD" id="621036"/>
    </source>
</evidence>
<dbReference type="Gene3D" id="3.40.50.970">
    <property type="match status" value="1"/>
</dbReference>
<dbReference type="Proteomes" id="UP000234681">
    <property type="component" value="Chromosome 16"/>
</dbReference>
<protein>
    <submittedName>
        <fullName evidence="6">Transketolase, isoform CRA_e</fullName>
    </submittedName>
</protein>
<dbReference type="GO" id="GO:0016740">
    <property type="term" value="F:transferase activity"/>
    <property type="evidence" value="ECO:0007669"/>
    <property type="project" value="UniProtKB-KW"/>
</dbReference>
<dbReference type="InterPro" id="IPR049557">
    <property type="entry name" value="Transketolase_CS"/>
</dbReference>
<keyword evidence="3" id="KW-0479">Metal-binding</keyword>
<sequence length="146" mass="15791">MEGYHKPDQQKLQALKDTANRLRISSIQATTAAGSGHPTSCCSAAEIMAVLFFHTMRYKALDPRNPHNDRFVLSKGHAAPILYAVWAEAGFLPEAELLNLRKISSDLDGHPVPKQAFTDVATGSLGQGLGAACGMAYTGKYFDKAR</sequence>
<dbReference type="InterPro" id="IPR051424">
    <property type="entry name" value="Transketolase-like"/>
</dbReference>
<keyword evidence="2" id="KW-0808">Transferase</keyword>
<organism evidence="6 7">
    <name type="scientific">Rattus norvegicus</name>
    <name type="common">Rat</name>
    <dbReference type="NCBI Taxonomy" id="10116"/>
    <lineage>
        <taxon>Eukaryota</taxon>
        <taxon>Metazoa</taxon>
        <taxon>Chordata</taxon>
        <taxon>Craniata</taxon>
        <taxon>Vertebrata</taxon>
        <taxon>Euteleostomi</taxon>
        <taxon>Mammalia</taxon>
        <taxon>Eutheria</taxon>
        <taxon>Euarchontoglires</taxon>
        <taxon>Glires</taxon>
        <taxon>Rodentia</taxon>
        <taxon>Myomorpha</taxon>
        <taxon>Muroidea</taxon>
        <taxon>Muridae</taxon>
        <taxon>Murinae</taxon>
        <taxon>Rattus</taxon>
    </lineage>
</organism>
<evidence type="ECO:0000259" key="5">
    <source>
        <dbReference type="Pfam" id="PF00456"/>
    </source>
</evidence>
<dbReference type="GO" id="GO:0046872">
    <property type="term" value="F:metal ion binding"/>
    <property type="evidence" value="ECO:0007669"/>
    <property type="project" value="UniProtKB-KW"/>
</dbReference>
<evidence type="ECO:0000256" key="4">
    <source>
        <dbReference type="ARBA" id="ARBA00023052"/>
    </source>
</evidence>
<gene>
    <name evidence="6 8" type="primary">Tkt</name>
    <name evidence="6" type="ORF">rCG_42377</name>
</gene>
<evidence type="ECO:0000313" key="7">
    <source>
        <dbReference type="Proteomes" id="UP000234681"/>
    </source>
</evidence>
<evidence type="ECO:0000256" key="3">
    <source>
        <dbReference type="ARBA" id="ARBA00022723"/>
    </source>
</evidence>